<dbReference type="GO" id="GO:0051015">
    <property type="term" value="F:actin filament binding"/>
    <property type="evidence" value="ECO:0007669"/>
    <property type="project" value="TreeGrafter"/>
</dbReference>
<dbReference type="Proteomes" id="UP000694388">
    <property type="component" value="Unplaced"/>
</dbReference>
<keyword evidence="2" id="KW-0677">Repeat</keyword>
<sequence>MELGVPNEGIMGLKIAMENLGVPKTYLELKTIMKEVAKGKSNSVSYRDFLTIMLGKRSATSKLVTMFEGKASEGETKAPGVPPKRDLSSLP</sequence>
<organism evidence="6 7">
    <name type="scientific">Eptatretus burgeri</name>
    <name type="common">Inshore hagfish</name>
    <dbReference type="NCBI Taxonomy" id="7764"/>
    <lineage>
        <taxon>Eukaryota</taxon>
        <taxon>Metazoa</taxon>
        <taxon>Chordata</taxon>
        <taxon>Craniata</taxon>
        <taxon>Vertebrata</taxon>
        <taxon>Cyclostomata</taxon>
        <taxon>Myxini</taxon>
        <taxon>Myxiniformes</taxon>
        <taxon>Myxinidae</taxon>
        <taxon>Eptatretinae</taxon>
        <taxon>Eptatretus</taxon>
    </lineage>
</organism>
<dbReference type="PANTHER" id="PTHR10356">
    <property type="entry name" value="ALLOGRAFT INFLAMMATORY FACTOR-1"/>
    <property type="match status" value="1"/>
</dbReference>
<keyword evidence="1" id="KW-0479">Metal-binding</keyword>
<dbReference type="GO" id="GO:0005884">
    <property type="term" value="C:actin filament"/>
    <property type="evidence" value="ECO:0007669"/>
    <property type="project" value="TreeGrafter"/>
</dbReference>
<dbReference type="SUPFAM" id="SSF47473">
    <property type="entry name" value="EF-hand"/>
    <property type="match status" value="1"/>
</dbReference>
<evidence type="ECO:0000259" key="5">
    <source>
        <dbReference type="Pfam" id="PF21008"/>
    </source>
</evidence>
<dbReference type="Gene3D" id="1.10.238.10">
    <property type="entry name" value="EF-hand"/>
    <property type="match status" value="1"/>
</dbReference>
<reference evidence="6" key="2">
    <citation type="submission" date="2025-09" db="UniProtKB">
        <authorList>
            <consortium name="Ensembl"/>
        </authorList>
    </citation>
    <scope>IDENTIFICATION</scope>
</reference>
<protein>
    <submittedName>
        <fullName evidence="6">Allograft inflammatory factor 1-like</fullName>
    </submittedName>
</protein>
<dbReference type="InterPro" id="IPR011992">
    <property type="entry name" value="EF-hand-dom_pair"/>
</dbReference>
<dbReference type="GeneTree" id="ENSGT00390000013846"/>
<reference evidence="6" key="1">
    <citation type="submission" date="2025-08" db="UniProtKB">
        <authorList>
            <consortium name="Ensembl"/>
        </authorList>
    </citation>
    <scope>IDENTIFICATION</scope>
</reference>
<proteinExistence type="predicted"/>
<name>A0A8C4WZZ9_EPTBU</name>
<dbReference type="GO" id="GO:0051017">
    <property type="term" value="P:actin filament bundle assembly"/>
    <property type="evidence" value="ECO:0007669"/>
    <property type="project" value="TreeGrafter"/>
</dbReference>
<accession>A0A8C4WZZ9</accession>
<dbReference type="Ensembl" id="ENSEBUT00000023250.1">
    <property type="protein sequence ID" value="ENSEBUP00000022674.1"/>
    <property type="gene ID" value="ENSEBUG00000013974.1"/>
</dbReference>
<evidence type="ECO:0000313" key="6">
    <source>
        <dbReference type="Ensembl" id="ENSEBUP00000022674.1"/>
    </source>
</evidence>
<dbReference type="AlphaFoldDB" id="A0A8C4WZZ9"/>
<dbReference type="GO" id="GO:0005509">
    <property type="term" value="F:calcium ion binding"/>
    <property type="evidence" value="ECO:0007669"/>
    <property type="project" value="TreeGrafter"/>
</dbReference>
<keyword evidence="3" id="KW-0106">Calcium</keyword>
<evidence type="ECO:0000256" key="1">
    <source>
        <dbReference type="ARBA" id="ARBA00022723"/>
    </source>
</evidence>
<keyword evidence="7" id="KW-1185">Reference proteome</keyword>
<evidence type="ECO:0000256" key="4">
    <source>
        <dbReference type="SAM" id="MobiDB-lite"/>
    </source>
</evidence>
<dbReference type="OMA" id="PNEGIMG"/>
<evidence type="ECO:0000256" key="3">
    <source>
        <dbReference type="ARBA" id="ARBA00022837"/>
    </source>
</evidence>
<dbReference type="Pfam" id="PF21008">
    <property type="entry name" value="AIF-1"/>
    <property type="match status" value="1"/>
</dbReference>
<dbReference type="GO" id="GO:0032587">
    <property type="term" value="C:ruffle membrane"/>
    <property type="evidence" value="ECO:0007669"/>
    <property type="project" value="TreeGrafter"/>
</dbReference>
<dbReference type="PANTHER" id="PTHR10356:SF0">
    <property type="entry name" value="CALCIUM-BINDING PROTEIN B"/>
    <property type="match status" value="1"/>
</dbReference>
<dbReference type="GO" id="GO:0097178">
    <property type="term" value="P:ruffle assembly"/>
    <property type="evidence" value="ECO:0007669"/>
    <property type="project" value="TreeGrafter"/>
</dbReference>
<evidence type="ECO:0000256" key="2">
    <source>
        <dbReference type="ARBA" id="ARBA00022737"/>
    </source>
</evidence>
<dbReference type="InterPro" id="IPR049025">
    <property type="entry name" value="AIF-1_EF_pair"/>
</dbReference>
<dbReference type="InterPro" id="IPR042433">
    <property type="entry name" value="AIF1/AIF1L"/>
</dbReference>
<feature type="domain" description="Allograft inflammatory factor 1-like EF-hand" evidence="5">
    <location>
        <begin position="9"/>
        <end position="91"/>
    </location>
</feature>
<feature type="region of interest" description="Disordered" evidence="4">
    <location>
        <begin position="69"/>
        <end position="91"/>
    </location>
</feature>
<evidence type="ECO:0000313" key="7">
    <source>
        <dbReference type="Proteomes" id="UP000694388"/>
    </source>
</evidence>